<dbReference type="OrthoDB" id="9787430at2"/>
<dbReference type="Pfam" id="PF04286">
    <property type="entry name" value="DUF445"/>
    <property type="match status" value="2"/>
</dbReference>
<organism evidence="7 8">
    <name type="scientific">Mogibacterium pumilum</name>
    <dbReference type="NCBI Taxonomy" id="86332"/>
    <lineage>
        <taxon>Bacteria</taxon>
        <taxon>Bacillati</taxon>
        <taxon>Bacillota</taxon>
        <taxon>Clostridia</taxon>
        <taxon>Peptostreptococcales</taxon>
        <taxon>Anaerovoracaceae</taxon>
        <taxon>Mogibacterium</taxon>
    </lineage>
</organism>
<dbReference type="Proteomes" id="UP000214689">
    <property type="component" value="Chromosome"/>
</dbReference>
<evidence type="ECO:0000256" key="1">
    <source>
        <dbReference type="ARBA" id="ARBA00004308"/>
    </source>
</evidence>
<name>A0A223AQ79_9FIRM</name>
<sequence length="292" mass="32381">MFKYVAAPLIGALIGYCTNYIAVKMLFRPRHEKYIFGHKVPLTPGAIPKGKSRLAKSVGDVISNHLVTSEDIESKALDNEAENAVVTRVMNILKSDIDNGFRAISSSEEEYEAITTNLDYAVTERMADAVKSINFTDIIKVKGGQIIGEQLGGSILGMFINPEMIDGILDSISDNIGRYVDEHCYKFLAPEVSRSMGKLRGDNVYDMITSNGVSDKELREKVREVYRNAVRTVVPAIIAKMDIAGMVRQKIEDMEVEQLENMVMEVMAKELHTIVNLGALIGFVLGLINLLF</sequence>
<comment type="similarity">
    <text evidence="2">Belongs to the UPF0754 family.</text>
</comment>
<dbReference type="RefSeq" id="WP_094233330.1">
    <property type="nucleotide sequence ID" value="NZ_CP016199.1"/>
</dbReference>
<comment type="subcellular location">
    <subcellularLocation>
        <location evidence="1">Endomembrane system</location>
    </subcellularLocation>
</comment>
<evidence type="ECO:0008006" key="9">
    <source>
        <dbReference type="Google" id="ProtNLM"/>
    </source>
</evidence>
<dbReference type="EMBL" id="CP016199">
    <property type="protein sequence ID" value="ASS37112.1"/>
    <property type="molecule type" value="Genomic_DNA"/>
</dbReference>
<dbReference type="AlphaFoldDB" id="A0A223AQ79"/>
<gene>
    <name evidence="7" type="ORF">AXF17_00570</name>
</gene>
<dbReference type="PANTHER" id="PTHR35791">
    <property type="entry name" value="UPF0754 MEMBRANE PROTEIN YHEB"/>
    <property type="match status" value="1"/>
</dbReference>
<accession>A0A223AQ79</accession>
<keyword evidence="4 6" id="KW-1133">Transmembrane helix</keyword>
<feature type="transmembrane region" description="Helical" evidence="6">
    <location>
        <begin position="6"/>
        <end position="27"/>
    </location>
</feature>
<keyword evidence="3 6" id="KW-0812">Transmembrane</keyword>
<dbReference type="PANTHER" id="PTHR35791:SF1">
    <property type="entry name" value="UPF0754 MEMBRANE PROTEIN YHEB"/>
    <property type="match status" value="1"/>
</dbReference>
<protein>
    <recommendedName>
        <fullName evidence="9">DUF445 domain-containing protein</fullName>
    </recommendedName>
</protein>
<evidence type="ECO:0000313" key="8">
    <source>
        <dbReference type="Proteomes" id="UP000214689"/>
    </source>
</evidence>
<proteinExistence type="inferred from homology"/>
<evidence type="ECO:0000256" key="5">
    <source>
        <dbReference type="ARBA" id="ARBA00023136"/>
    </source>
</evidence>
<evidence type="ECO:0000256" key="4">
    <source>
        <dbReference type="ARBA" id="ARBA00022989"/>
    </source>
</evidence>
<evidence type="ECO:0000256" key="6">
    <source>
        <dbReference type="SAM" id="Phobius"/>
    </source>
</evidence>
<evidence type="ECO:0000256" key="2">
    <source>
        <dbReference type="ARBA" id="ARBA00008053"/>
    </source>
</evidence>
<keyword evidence="5 6" id="KW-0472">Membrane</keyword>
<feature type="transmembrane region" description="Helical" evidence="6">
    <location>
        <begin position="271"/>
        <end position="291"/>
    </location>
</feature>
<reference evidence="8" key="1">
    <citation type="submission" date="2016-05" db="EMBL/GenBank/DDBJ databases">
        <authorList>
            <person name="Holder M.E."/>
            <person name="Ajami N.J."/>
            <person name="Petrosino J.F."/>
        </authorList>
    </citation>
    <scope>NUCLEOTIDE SEQUENCE [LARGE SCALE GENOMIC DNA]</scope>
    <source>
        <strain evidence="8">ATCC 700696</strain>
    </source>
</reference>
<keyword evidence="8" id="KW-1185">Reference proteome</keyword>
<evidence type="ECO:0000313" key="7">
    <source>
        <dbReference type="EMBL" id="ASS37112.1"/>
    </source>
</evidence>
<evidence type="ECO:0000256" key="3">
    <source>
        <dbReference type="ARBA" id="ARBA00022692"/>
    </source>
</evidence>
<dbReference type="GO" id="GO:0012505">
    <property type="term" value="C:endomembrane system"/>
    <property type="evidence" value="ECO:0007669"/>
    <property type="project" value="UniProtKB-SubCell"/>
</dbReference>
<dbReference type="InterPro" id="IPR007383">
    <property type="entry name" value="DUF445"/>
</dbReference>